<dbReference type="AlphaFoldDB" id="A0A7C9E4G5"/>
<evidence type="ECO:0000256" key="1">
    <source>
        <dbReference type="SAM" id="MobiDB-lite"/>
    </source>
</evidence>
<dbReference type="InterPro" id="IPR022059">
    <property type="entry name" value="DUF3615"/>
</dbReference>
<dbReference type="EMBL" id="GISG01177719">
    <property type="protein sequence ID" value="MBA4653163.1"/>
    <property type="molecule type" value="Transcribed_RNA"/>
</dbReference>
<feature type="region of interest" description="Disordered" evidence="1">
    <location>
        <begin position="55"/>
        <end position="87"/>
    </location>
</feature>
<reference evidence="3" key="2">
    <citation type="submission" date="2020-07" db="EMBL/GenBank/DDBJ databases">
        <authorList>
            <person name="Vera ALvarez R."/>
            <person name="Arias-Moreno D.M."/>
            <person name="Jimenez-Jacinto V."/>
            <person name="Jimenez-Bremont J.F."/>
            <person name="Swaminathan K."/>
            <person name="Moose S.P."/>
            <person name="Guerrero-Gonzalez M.L."/>
            <person name="Marino-Ramirez L."/>
            <person name="Landsman D."/>
            <person name="Rodriguez-Kessler M."/>
            <person name="Delgado-Sanchez P."/>
        </authorList>
    </citation>
    <scope>NUCLEOTIDE SEQUENCE</scope>
    <source>
        <tissue evidence="3">Cladode</tissue>
    </source>
</reference>
<proteinExistence type="predicted"/>
<organism evidence="3">
    <name type="scientific">Opuntia streptacantha</name>
    <name type="common">Prickly pear cactus</name>
    <name type="synonym">Opuntia cardona</name>
    <dbReference type="NCBI Taxonomy" id="393608"/>
    <lineage>
        <taxon>Eukaryota</taxon>
        <taxon>Viridiplantae</taxon>
        <taxon>Streptophyta</taxon>
        <taxon>Embryophyta</taxon>
        <taxon>Tracheophyta</taxon>
        <taxon>Spermatophyta</taxon>
        <taxon>Magnoliopsida</taxon>
        <taxon>eudicotyledons</taxon>
        <taxon>Gunneridae</taxon>
        <taxon>Pentapetalae</taxon>
        <taxon>Caryophyllales</taxon>
        <taxon>Cactineae</taxon>
        <taxon>Cactaceae</taxon>
        <taxon>Opuntioideae</taxon>
        <taxon>Opuntia</taxon>
    </lineage>
</organism>
<dbReference type="PANTHER" id="PTHR34710">
    <property type="entry name" value="OS03G0834100 PROTEIN"/>
    <property type="match status" value="1"/>
</dbReference>
<protein>
    <recommendedName>
        <fullName evidence="2">DUF3615 domain-containing protein</fullName>
    </recommendedName>
</protein>
<evidence type="ECO:0000313" key="3">
    <source>
        <dbReference type="EMBL" id="MBA4653164.1"/>
    </source>
</evidence>
<evidence type="ECO:0000259" key="2">
    <source>
        <dbReference type="Pfam" id="PF12274"/>
    </source>
</evidence>
<feature type="domain" description="DUF3615" evidence="2">
    <location>
        <begin position="117"/>
        <end position="216"/>
    </location>
</feature>
<reference evidence="3" key="1">
    <citation type="journal article" date="2013" name="J. Plant Res.">
        <title>Effect of fungi and light on seed germination of three Opuntia species from semiarid lands of central Mexico.</title>
        <authorList>
            <person name="Delgado-Sanchez P."/>
            <person name="Jimenez-Bremont J.F."/>
            <person name="Guerrero-Gonzalez Mde L."/>
            <person name="Flores J."/>
        </authorList>
    </citation>
    <scope>NUCLEOTIDE SEQUENCE</scope>
    <source>
        <tissue evidence="3">Cladode</tissue>
    </source>
</reference>
<dbReference type="Pfam" id="PF12274">
    <property type="entry name" value="DUF3615"/>
    <property type="match status" value="1"/>
</dbReference>
<accession>A0A7C9E4G5</accession>
<name>A0A7C9E4G5_OPUST</name>
<dbReference type="EMBL" id="GISG01177720">
    <property type="protein sequence ID" value="MBA4653164.1"/>
    <property type="molecule type" value="Transcribed_RNA"/>
</dbReference>
<dbReference type="PANTHER" id="PTHR34710:SF20">
    <property type="entry name" value="OS10G0550200 PROTEIN"/>
    <property type="match status" value="1"/>
</dbReference>
<sequence>MQPRLYNAVRRLLSHRSLIFVSLEKKSQITLDCQGINIMVILKIKIPEHLRSKSKAPLSLSKPTTDKSKPLKKIRERGSAHGKIGKRTRRRNCIPPRYDSDVEQSYADQCNRCAVSALTHFNEVAASKMGVTYELVEAGSSTGFMHAQRGIMYHFNFLAKPTNCVDDSETMLFFGELWKIYPLEPQVTNCCILGSAGTVCLGNNGCEACGPKLHHPAEGFYVGDQQFLLY</sequence>